<organism evidence="2">
    <name type="scientific">hydrothermal vent metagenome</name>
    <dbReference type="NCBI Taxonomy" id="652676"/>
    <lineage>
        <taxon>unclassified sequences</taxon>
        <taxon>metagenomes</taxon>
        <taxon>ecological metagenomes</taxon>
    </lineage>
</organism>
<accession>A0A3B0YYG8</accession>
<sequence>MGERSLDSLVTHTMQPSLLRFFLTGIILFPALLIIVCALFALLLRDLPNSVQFQPTTNLSFLQILWQSNPWETIKLVFVDKPLVVIEHIDHATGTQVWAMFYYAGTLLMYLLVAALASLHWKNLKNSTAKQLVLFTAGAAAVLISFTYLQRAACCTSGHGWVLETWLLGKAYTPSLGSVNWIEIYQHLHPRLPVLQLGMLVSGMVILIRWHLSLSKMN</sequence>
<keyword evidence="1" id="KW-0812">Transmembrane</keyword>
<protein>
    <submittedName>
        <fullName evidence="2">Uncharacterized protein</fullName>
    </submittedName>
</protein>
<evidence type="ECO:0000313" key="2">
    <source>
        <dbReference type="EMBL" id="VAW80322.1"/>
    </source>
</evidence>
<feature type="transmembrane region" description="Helical" evidence="1">
    <location>
        <begin position="21"/>
        <end position="44"/>
    </location>
</feature>
<dbReference type="AlphaFoldDB" id="A0A3B0YYG8"/>
<evidence type="ECO:0000256" key="1">
    <source>
        <dbReference type="SAM" id="Phobius"/>
    </source>
</evidence>
<reference evidence="2" key="1">
    <citation type="submission" date="2018-06" db="EMBL/GenBank/DDBJ databases">
        <authorList>
            <person name="Zhirakovskaya E."/>
        </authorList>
    </citation>
    <scope>NUCLEOTIDE SEQUENCE</scope>
</reference>
<keyword evidence="1" id="KW-0472">Membrane</keyword>
<dbReference type="EMBL" id="UOFN01000126">
    <property type="protein sequence ID" value="VAW80322.1"/>
    <property type="molecule type" value="Genomic_DNA"/>
</dbReference>
<keyword evidence="1" id="KW-1133">Transmembrane helix</keyword>
<feature type="transmembrane region" description="Helical" evidence="1">
    <location>
        <begin position="100"/>
        <end position="120"/>
    </location>
</feature>
<feature type="transmembrane region" description="Helical" evidence="1">
    <location>
        <begin position="194"/>
        <end position="212"/>
    </location>
</feature>
<feature type="transmembrane region" description="Helical" evidence="1">
    <location>
        <begin position="132"/>
        <end position="149"/>
    </location>
</feature>
<proteinExistence type="predicted"/>
<gene>
    <name evidence="2" type="ORF">MNBD_GAMMA15-1379</name>
</gene>
<name>A0A3B0YYG8_9ZZZZ</name>